<proteinExistence type="predicted"/>
<gene>
    <name evidence="3" type="ORF">C0Z16_34350</name>
    <name evidence="2" type="ORF">LMG27174_05387</name>
</gene>
<evidence type="ECO:0000313" key="3">
    <source>
        <dbReference type="EMBL" id="PMS20666.1"/>
    </source>
</evidence>
<dbReference type="Proteomes" id="UP000494205">
    <property type="component" value="Unassembled WGS sequence"/>
</dbReference>
<keyword evidence="1" id="KW-0812">Transmembrane</keyword>
<dbReference type="EMBL" id="PNXY01000052">
    <property type="protein sequence ID" value="PMS20666.1"/>
    <property type="molecule type" value="Genomic_DNA"/>
</dbReference>
<dbReference type="EMBL" id="CADIJZ010000023">
    <property type="protein sequence ID" value="CAB3726180.1"/>
    <property type="molecule type" value="Genomic_DNA"/>
</dbReference>
<evidence type="ECO:0000256" key="1">
    <source>
        <dbReference type="SAM" id="Phobius"/>
    </source>
</evidence>
<name>A0A2N7VU38_9BURK</name>
<evidence type="ECO:0000313" key="4">
    <source>
        <dbReference type="Proteomes" id="UP000235659"/>
    </source>
</evidence>
<organism evidence="2 5">
    <name type="scientific">Paraburkholderia rhynchosiae</name>
    <dbReference type="NCBI Taxonomy" id="487049"/>
    <lineage>
        <taxon>Bacteria</taxon>
        <taxon>Pseudomonadati</taxon>
        <taxon>Pseudomonadota</taxon>
        <taxon>Betaproteobacteria</taxon>
        <taxon>Burkholderiales</taxon>
        <taxon>Burkholderiaceae</taxon>
        <taxon>Paraburkholderia</taxon>
    </lineage>
</organism>
<evidence type="ECO:0000313" key="2">
    <source>
        <dbReference type="EMBL" id="CAB3726180.1"/>
    </source>
</evidence>
<dbReference type="AlphaFoldDB" id="A0A2N7VU38"/>
<accession>A0A2N7VU38</accession>
<evidence type="ECO:0000313" key="5">
    <source>
        <dbReference type="Proteomes" id="UP000494205"/>
    </source>
</evidence>
<sequence>MAAQAAAQFGAALFGGQQAPQMSSTSPFNPFTVDNSGWAVNFAGDGGAKATASPVSTLAQGLANGMNNLTGGASGGTDPLMIVILAAVAIVALKKH</sequence>
<keyword evidence="1" id="KW-1133">Transmembrane helix</keyword>
<reference evidence="2 5" key="2">
    <citation type="submission" date="2020-04" db="EMBL/GenBank/DDBJ databases">
        <authorList>
            <person name="De Canck E."/>
        </authorList>
    </citation>
    <scope>NUCLEOTIDE SEQUENCE [LARGE SCALE GENOMIC DNA]</scope>
    <source>
        <strain evidence="2 5">LMG 27174</strain>
    </source>
</reference>
<protein>
    <submittedName>
        <fullName evidence="2">Uncharacterized protein</fullName>
    </submittedName>
</protein>
<keyword evidence="4" id="KW-1185">Reference proteome</keyword>
<reference evidence="3 4" key="1">
    <citation type="submission" date="2018-01" db="EMBL/GenBank/DDBJ databases">
        <title>Whole genome analyses suggest that Burkholderia sensu lato contains two further novel genera in the rhizoxinica-symbiotica group Mycetohabitans gen. nov., and Trinickia gen. nov.: implications for the evolution of diazotrophy and nodulation in the Burkholderiaceae.</title>
        <authorList>
            <person name="Estrada-de los Santos P."/>
            <person name="Palmer M."/>
            <person name="Chavez-Ramirez B."/>
            <person name="Beukes C."/>
            <person name="Steenkamp E.T."/>
            <person name="Hirsch A.M."/>
            <person name="Manyaka P."/>
            <person name="Maluk M."/>
            <person name="Lafos M."/>
            <person name="Crook M."/>
            <person name="Gross E."/>
            <person name="Simon M.F."/>
            <person name="Bueno dos Reis Junior F."/>
            <person name="Poole P.S."/>
            <person name="Venter S.N."/>
            <person name="James E.K."/>
        </authorList>
    </citation>
    <scope>NUCLEOTIDE SEQUENCE [LARGE SCALE GENOMIC DNA]</scope>
    <source>
        <strain evidence="3 4">WSM 3937</strain>
    </source>
</reference>
<feature type="transmembrane region" description="Helical" evidence="1">
    <location>
        <begin position="76"/>
        <end position="93"/>
    </location>
</feature>
<dbReference type="Proteomes" id="UP000235659">
    <property type="component" value="Unassembled WGS sequence"/>
</dbReference>
<keyword evidence="1" id="KW-0472">Membrane</keyword>